<dbReference type="EnsemblBacteria" id="AAR35698">
    <property type="protein sequence ID" value="AAR35698"/>
    <property type="gene ID" value="GSU2322"/>
</dbReference>
<dbReference type="STRING" id="243231.GSU2322"/>
<dbReference type="InParanoid" id="Q74AN0"/>
<organism evidence="1 2">
    <name type="scientific">Geobacter sulfurreducens (strain ATCC 51573 / DSM 12127 / PCA)</name>
    <dbReference type="NCBI Taxonomy" id="243231"/>
    <lineage>
        <taxon>Bacteria</taxon>
        <taxon>Pseudomonadati</taxon>
        <taxon>Thermodesulfobacteriota</taxon>
        <taxon>Desulfuromonadia</taxon>
        <taxon>Geobacterales</taxon>
        <taxon>Geobacteraceae</taxon>
        <taxon>Geobacter</taxon>
    </lineage>
</organism>
<evidence type="ECO:0000313" key="1">
    <source>
        <dbReference type="EMBL" id="AAR35698.1"/>
    </source>
</evidence>
<reference evidence="1 2" key="1">
    <citation type="journal article" date="2003" name="Science">
        <title>Genome of Geobacter sulfurreducens: metal reduction in subsurface environments.</title>
        <authorList>
            <person name="Methe B.A."/>
            <person name="Nelson K.E."/>
            <person name="Eisen J.A."/>
            <person name="Paulsen I.T."/>
            <person name="Nelson W."/>
            <person name="Heidelberg J.F."/>
            <person name="Wu D."/>
            <person name="Wu M."/>
            <person name="Ward N."/>
            <person name="Beanan M.J."/>
            <person name="Dodson R.J."/>
            <person name="Madupu R."/>
            <person name="Brinkac L.M."/>
            <person name="Daugherty S.C."/>
            <person name="DeBoy R.T."/>
            <person name="Durkin A.S."/>
            <person name="Gwinn M."/>
            <person name="Kolonay J.F."/>
            <person name="Sullivan S.A."/>
            <person name="Haft D.H."/>
            <person name="Selengut J."/>
            <person name="Davidsen T.M."/>
            <person name="Zafar N."/>
            <person name="White O."/>
            <person name="Tran B."/>
            <person name="Romero C."/>
            <person name="Forberger H.A."/>
            <person name="Weidman J."/>
            <person name="Khouri H."/>
            <person name="Feldblyum T.V."/>
            <person name="Utterback T.R."/>
            <person name="Van Aken S.E."/>
            <person name="Lovley D.R."/>
            <person name="Fraser C.M."/>
        </authorList>
    </citation>
    <scope>NUCLEOTIDE SEQUENCE [LARGE SCALE GENOMIC DNA]</scope>
    <source>
        <strain evidence="2">ATCC 51573 / DSM 12127 / PCA</strain>
    </source>
</reference>
<dbReference type="RefSeq" id="WP_010942959.1">
    <property type="nucleotide sequence ID" value="NC_002939.5"/>
</dbReference>
<dbReference type="SMR" id="Q74AN0"/>
<dbReference type="HOGENOM" id="CLU_135431_0_0_7"/>
<keyword evidence="2" id="KW-1185">Reference proteome</keyword>
<dbReference type="InterPro" id="IPR019587">
    <property type="entry name" value="Polyketide_cyclase/dehydratase"/>
</dbReference>
<dbReference type="KEGG" id="gsu:GSU2322"/>
<dbReference type="Proteomes" id="UP000000577">
    <property type="component" value="Chromosome"/>
</dbReference>
<dbReference type="eggNOG" id="COG3832">
    <property type="taxonomic scope" value="Bacteria"/>
</dbReference>
<dbReference type="PATRIC" id="fig|243231.5.peg.2354"/>
<dbReference type="OrthoDB" id="9800600at2"/>
<dbReference type="InterPro" id="IPR023393">
    <property type="entry name" value="START-like_dom_sf"/>
</dbReference>
<dbReference type="Pfam" id="PF10604">
    <property type="entry name" value="Polyketide_cyc2"/>
    <property type="match status" value="1"/>
</dbReference>
<protein>
    <recommendedName>
        <fullName evidence="3">Polyketide cyclase</fullName>
    </recommendedName>
</protein>
<dbReference type="EMBL" id="AE017180">
    <property type="protein sequence ID" value="AAR35698.1"/>
    <property type="molecule type" value="Genomic_DNA"/>
</dbReference>
<reference evidence="1 2" key="2">
    <citation type="journal article" date="2012" name="BMC Genomics">
        <title>Comparative genomic analysis of Geobacter sulfurreducens KN400, a strain with enhanced capacity for extracellular electron transfer and electricity production.</title>
        <authorList>
            <person name="Butler J.E."/>
            <person name="Young N.D."/>
            <person name="Aklujkar M."/>
            <person name="Lovley D.R."/>
        </authorList>
    </citation>
    <scope>NUCLEOTIDE SEQUENCE [LARGE SCALE GENOMIC DNA]</scope>
    <source>
        <strain evidence="2">ATCC 51573 / DSM 12127 / PCA</strain>
    </source>
</reference>
<gene>
    <name evidence="1" type="ordered locus">GSU2322</name>
</gene>
<dbReference type="AlphaFoldDB" id="Q74AN0"/>
<dbReference type="Gene3D" id="3.30.530.20">
    <property type="match status" value="1"/>
</dbReference>
<dbReference type="SUPFAM" id="SSF55961">
    <property type="entry name" value="Bet v1-like"/>
    <property type="match status" value="1"/>
</dbReference>
<proteinExistence type="predicted"/>
<accession>Q74AN0</accession>
<sequence>METAVEVRAPAAAAWELLTDTRRWSEWGPSVSGVECPERFIGPGTIGWVRTVVGLRLPFRITEFEPGRRWCWSVAGIPATGHRVEPLGQERCRVVFEVPMPAAPYLAVCRVAALRIRSILEGGGGKEGGAAL</sequence>
<evidence type="ECO:0000313" key="2">
    <source>
        <dbReference type="Proteomes" id="UP000000577"/>
    </source>
</evidence>
<name>Q74AN0_GEOSL</name>
<evidence type="ECO:0008006" key="3">
    <source>
        <dbReference type="Google" id="ProtNLM"/>
    </source>
</evidence>